<dbReference type="InterPro" id="IPR006015">
    <property type="entry name" value="Universal_stress_UspA"/>
</dbReference>
<reference evidence="3 4" key="2">
    <citation type="submission" date="2020-03" db="EMBL/GenBank/DDBJ databases">
        <authorList>
            <person name="Ichikawa N."/>
            <person name="Kimura A."/>
            <person name="Kitahashi Y."/>
            <person name="Uohara A."/>
        </authorList>
    </citation>
    <scope>NUCLEOTIDE SEQUENCE [LARGE SCALE GENOMIC DNA]</scope>
    <source>
        <strain evidence="3 4">NBRC 108639</strain>
    </source>
</reference>
<organism evidence="3 4">
    <name type="scientific">Phytohabitans houttuyneae</name>
    <dbReference type="NCBI Taxonomy" id="1076126"/>
    <lineage>
        <taxon>Bacteria</taxon>
        <taxon>Bacillati</taxon>
        <taxon>Actinomycetota</taxon>
        <taxon>Actinomycetes</taxon>
        <taxon>Micromonosporales</taxon>
        <taxon>Micromonosporaceae</taxon>
    </lineage>
</organism>
<evidence type="ECO:0000313" key="4">
    <source>
        <dbReference type="Proteomes" id="UP000482800"/>
    </source>
</evidence>
<protein>
    <submittedName>
        <fullName evidence="3">Universal stress protein</fullName>
    </submittedName>
</protein>
<dbReference type="Gene3D" id="3.40.50.620">
    <property type="entry name" value="HUPs"/>
    <property type="match status" value="2"/>
</dbReference>
<keyword evidence="4" id="KW-1185">Reference proteome</keyword>
<comment type="caution">
    <text evidence="3">The sequence shown here is derived from an EMBL/GenBank/DDBJ whole genome shotgun (WGS) entry which is preliminary data.</text>
</comment>
<dbReference type="Pfam" id="PF00582">
    <property type="entry name" value="Usp"/>
    <property type="match status" value="2"/>
</dbReference>
<comment type="similarity">
    <text evidence="1">Belongs to the universal stress protein A family.</text>
</comment>
<dbReference type="PANTHER" id="PTHR31964:SF113">
    <property type="entry name" value="USPA DOMAIN-CONTAINING PROTEIN"/>
    <property type="match status" value="1"/>
</dbReference>
<dbReference type="EMBL" id="BLPF01000002">
    <property type="protein sequence ID" value="GFJ80978.1"/>
    <property type="molecule type" value="Genomic_DNA"/>
</dbReference>
<dbReference type="SUPFAM" id="SSF52402">
    <property type="entry name" value="Adenine nucleotide alpha hydrolases-like"/>
    <property type="match status" value="2"/>
</dbReference>
<evidence type="ECO:0000259" key="2">
    <source>
        <dbReference type="Pfam" id="PF00582"/>
    </source>
</evidence>
<dbReference type="PANTHER" id="PTHR31964">
    <property type="entry name" value="ADENINE NUCLEOTIDE ALPHA HYDROLASES-LIKE SUPERFAMILY PROTEIN"/>
    <property type="match status" value="1"/>
</dbReference>
<proteinExistence type="inferred from homology"/>
<dbReference type="AlphaFoldDB" id="A0A6V8KF45"/>
<dbReference type="InterPro" id="IPR014729">
    <property type="entry name" value="Rossmann-like_a/b/a_fold"/>
</dbReference>
<evidence type="ECO:0000313" key="3">
    <source>
        <dbReference type="EMBL" id="GFJ80978.1"/>
    </source>
</evidence>
<feature type="domain" description="UspA" evidence="2">
    <location>
        <begin position="161"/>
        <end position="293"/>
    </location>
</feature>
<reference evidence="3 4" key="1">
    <citation type="submission" date="2020-03" db="EMBL/GenBank/DDBJ databases">
        <title>Whole genome shotgun sequence of Phytohabitans houttuyneae NBRC 108639.</title>
        <authorList>
            <person name="Komaki H."/>
            <person name="Tamura T."/>
        </authorList>
    </citation>
    <scope>NUCLEOTIDE SEQUENCE [LARGE SCALE GENOMIC DNA]</scope>
    <source>
        <strain evidence="3 4">NBRC 108639</strain>
    </source>
</reference>
<feature type="domain" description="UspA" evidence="2">
    <location>
        <begin position="13"/>
        <end position="151"/>
    </location>
</feature>
<gene>
    <name evidence="3" type="ORF">Phou_051580</name>
</gene>
<evidence type="ECO:0000256" key="1">
    <source>
        <dbReference type="ARBA" id="ARBA00008791"/>
    </source>
</evidence>
<accession>A0A6V8KF45</accession>
<dbReference type="InterPro" id="IPR006016">
    <property type="entry name" value="UspA"/>
</dbReference>
<name>A0A6V8KF45_9ACTN</name>
<sequence>MFEEAEEDIMATHPIVVGYDASKGAHAAFEWALDEGGRTGAPVSLIYAFEWPAAGGPIHLAESSWVNDGARQDAQQMMAAAVARAGETHPAVPVTGTVIGGAATVVLMDQSRQACLVVLGSRGHGGFTGLMIGSTSLTVSAHAHCPVVVVREAEPASDASVVVGVDGSQCAMLAAEFAFAEAVTRGAGVRVVRAWTPPAPRWSPPDLDPEELAVAEQTEAQETIVTLREKYPQVSSSIHVIAGHAGRVLVEASHTAQLVVVGTRGRGGLRGMLLGSVSQQLLHHAHCPVAVVRELPSP</sequence>
<dbReference type="Proteomes" id="UP000482800">
    <property type="component" value="Unassembled WGS sequence"/>
</dbReference>
<dbReference type="PRINTS" id="PR01438">
    <property type="entry name" value="UNVRSLSTRESS"/>
</dbReference>